<keyword evidence="2" id="KW-1185">Reference proteome</keyword>
<dbReference type="Proteomes" id="UP000030764">
    <property type="component" value="Unassembled WGS sequence"/>
</dbReference>
<name>A0A085M4M6_9BILA</name>
<reference evidence="1 2" key="1">
    <citation type="journal article" date="2014" name="Nat. Genet.">
        <title>Genome and transcriptome of the porcine whipworm Trichuris suis.</title>
        <authorList>
            <person name="Jex A.R."/>
            <person name="Nejsum P."/>
            <person name="Schwarz E.M."/>
            <person name="Hu L."/>
            <person name="Young N.D."/>
            <person name="Hall R.S."/>
            <person name="Korhonen P.K."/>
            <person name="Liao S."/>
            <person name="Thamsborg S."/>
            <person name="Xia J."/>
            <person name="Xu P."/>
            <person name="Wang S."/>
            <person name="Scheerlinck J.P."/>
            <person name="Hofmann A."/>
            <person name="Sternberg P.W."/>
            <person name="Wang J."/>
            <person name="Gasser R.B."/>
        </authorList>
    </citation>
    <scope>NUCLEOTIDE SEQUENCE [LARGE SCALE GENOMIC DNA]</scope>
    <source>
        <strain evidence="1">DCEP-RM93M</strain>
    </source>
</reference>
<evidence type="ECO:0000313" key="2">
    <source>
        <dbReference type="Proteomes" id="UP000030764"/>
    </source>
</evidence>
<protein>
    <submittedName>
        <fullName evidence="1">Uncharacterized protein</fullName>
    </submittedName>
</protein>
<dbReference type="EMBL" id="KL363230">
    <property type="protein sequence ID" value="KFD52172.1"/>
    <property type="molecule type" value="Genomic_DNA"/>
</dbReference>
<proteinExistence type="predicted"/>
<gene>
    <name evidence="1" type="ORF">M513_06885</name>
</gene>
<sequence length="65" mass="7505">MAPSHDDIFGTRQQFQRNEFAIFPGYRFKVMREQVMLISSTSNDKFMSCSASLKCGVKKETFFPS</sequence>
<evidence type="ECO:0000313" key="1">
    <source>
        <dbReference type="EMBL" id="KFD52172.1"/>
    </source>
</evidence>
<dbReference type="AlphaFoldDB" id="A0A085M4M6"/>
<accession>A0A085M4M6</accession>
<organism evidence="1 2">
    <name type="scientific">Trichuris suis</name>
    <name type="common">pig whipworm</name>
    <dbReference type="NCBI Taxonomy" id="68888"/>
    <lineage>
        <taxon>Eukaryota</taxon>
        <taxon>Metazoa</taxon>
        <taxon>Ecdysozoa</taxon>
        <taxon>Nematoda</taxon>
        <taxon>Enoplea</taxon>
        <taxon>Dorylaimia</taxon>
        <taxon>Trichinellida</taxon>
        <taxon>Trichuridae</taxon>
        <taxon>Trichuris</taxon>
    </lineage>
</organism>